<dbReference type="EMBL" id="NCVQ01000002">
    <property type="protein sequence ID" value="PWZ44233.1"/>
    <property type="molecule type" value="Genomic_DNA"/>
</dbReference>
<dbReference type="PANTHER" id="PTHR36025:SF1">
    <property type="entry name" value="DIHYDROOROTATE DEHYDROGENASE (DUF3598)"/>
    <property type="match status" value="1"/>
</dbReference>
<comment type="caution">
    <text evidence="3">The sequence shown here is derived from an EMBL/GenBank/DDBJ whole genome shotgun (WGS) entry which is preliminary data.</text>
</comment>
<organism evidence="3 4">
    <name type="scientific">Zea mays</name>
    <name type="common">Maize</name>
    <dbReference type="NCBI Taxonomy" id="4577"/>
    <lineage>
        <taxon>Eukaryota</taxon>
        <taxon>Viridiplantae</taxon>
        <taxon>Streptophyta</taxon>
        <taxon>Embryophyta</taxon>
        <taxon>Tracheophyta</taxon>
        <taxon>Spermatophyta</taxon>
        <taxon>Magnoliopsida</taxon>
        <taxon>Liliopsida</taxon>
        <taxon>Poales</taxon>
        <taxon>Poaceae</taxon>
        <taxon>PACMAD clade</taxon>
        <taxon>Panicoideae</taxon>
        <taxon>Andropogonodae</taxon>
        <taxon>Andropogoneae</taxon>
        <taxon>Tripsacinae</taxon>
        <taxon>Zea</taxon>
    </lineage>
</organism>
<dbReference type="PROSITE" id="PS51335">
    <property type="entry name" value="ELMO"/>
    <property type="match status" value="1"/>
</dbReference>
<dbReference type="Pfam" id="PF04727">
    <property type="entry name" value="ELMO_CED12"/>
    <property type="match status" value="1"/>
</dbReference>
<reference evidence="3 4" key="1">
    <citation type="journal article" date="2018" name="Nat. Genet.">
        <title>Extensive intraspecific gene order and gene structural variations between Mo17 and other maize genomes.</title>
        <authorList>
            <person name="Sun S."/>
            <person name="Zhou Y."/>
            <person name="Chen J."/>
            <person name="Shi J."/>
            <person name="Zhao H."/>
            <person name="Zhao H."/>
            <person name="Song W."/>
            <person name="Zhang M."/>
            <person name="Cui Y."/>
            <person name="Dong X."/>
            <person name="Liu H."/>
            <person name="Ma X."/>
            <person name="Jiao Y."/>
            <person name="Wang B."/>
            <person name="Wei X."/>
            <person name="Stein J.C."/>
            <person name="Glaubitz J.C."/>
            <person name="Lu F."/>
            <person name="Yu G."/>
            <person name="Liang C."/>
            <person name="Fengler K."/>
            <person name="Li B."/>
            <person name="Rafalski A."/>
            <person name="Schnable P.S."/>
            <person name="Ware D.H."/>
            <person name="Buckler E.S."/>
            <person name="Lai J."/>
        </authorList>
    </citation>
    <scope>NUCLEOTIDE SEQUENCE [LARGE SCALE GENOMIC DNA]</scope>
    <source>
        <strain evidence="4">cv. Missouri 17</strain>
        <tissue evidence="3">Seedling</tissue>
    </source>
</reference>
<feature type="compositionally biased region" description="Polar residues" evidence="1">
    <location>
        <begin position="18"/>
        <end position="36"/>
    </location>
</feature>
<feature type="domain" description="ELMO" evidence="2">
    <location>
        <begin position="578"/>
        <end position="739"/>
    </location>
</feature>
<accession>A0A3L6G6K1</accession>
<dbReference type="PANTHER" id="PTHR36025">
    <property type="entry name" value="DIHYDROOROTATE DEHYDROGENASE (DUF3598)"/>
    <property type="match status" value="1"/>
</dbReference>
<name>A0A3L6G6K1_MAIZE</name>
<feature type="region of interest" description="Disordered" evidence="1">
    <location>
        <begin position="83"/>
        <end position="144"/>
    </location>
</feature>
<protein>
    <submittedName>
        <fullName evidence="3">ELMO domain-containing protein A</fullName>
    </submittedName>
</protein>
<gene>
    <name evidence="3" type="primary">elmoA_1</name>
    <name evidence="3" type="ORF">Zm00014a_002611</name>
</gene>
<evidence type="ECO:0000256" key="1">
    <source>
        <dbReference type="SAM" id="MobiDB-lite"/>
    </source>
</evidence>
<evidence type="ECO:0000259" key="2">
    <source>
        <dbReference type="PROSITE" id="PS51335"/>
    </source>
</evidence>
<dbReference type="AlphaFoldDB" id="A0A3L6G6K1"/>
<evidence type="ECO:0000313" key="3">
    <source>
        <dbReference type="EMBL" id="PWZ44233.1"/>
    </source>
</evidence>
<sequence length="758" mass="84506">MSLAHMGPLVSRVLRGTTIPQSPTSPILRSPQSSTLAERHRAGRPSKQSMQPSCLGACSGGGLALSARRLHGPSYCRVAPHRASASCSAGGGGKASPRGKDNVWSVDNERAAKEAVRGPKHRRRKRPSGRRLPPPRRKGKDAGSRVLVSGAMLVEVETVLQTQEPVIKPSWDTFASSLTGNWKGVGAIFSPITAEMEPVGVGNKEEYLYDCYTLSHIERSFDGGHGSEIRRKTNWVPINPFGEAEKQITSYDGGSQSTSSGKGIADLPSYESFDLNRSAVLDEETFSMEPGIVFFEDGSYSRGPVDIAIGEYDESKYFLSPTYKFEQCLVKGCHKRLRIVHTIEFNEGGANIQIVRVAVYEEKWASPANIHVEDDTLVDLKPFSQRSRTKPSELTGSWKVYEVSATPIFSDKVQELEGGSPLVYLCMETVKKRNLPDSSVFFGEEEMLDVQDVTVLWLPGGVTAYVDISEDGILCIGVGWYSEEGINLVMERDYGTDGRLRERLTAIMGFFFSSLSRAPAAEVVGVSTAWLGKGLSCVCAQRRESDVRLSFDLSPIQEECLNRLQNRIEVQYDGSNLEHQKALEALWRSSFPGTELLGLVSDQWKEMGWQGKDPSTDFRGGGFISLENLLYFSRNYPKSFQELLRKQNGDRALWEYPFAVAGVNITFMLIQMLDLQAAKPTSLVGAVFLNLLLENDRAFDILYCITFKLMDQKWLEMHASYMDFNTVIKSTRRQLERELLLEDIQRIEDMPSYRFLAC</sequence>
<dbReference type="SUPFAM" id="SSF50814">
    <property type="entry name" value="Lipocalins"/>
    <property type="match status" value="1"/>
</dbReference>
<feature type="compositionally biased region" description="Basic residues" evidence="1">
    <location>
        <begin position="118"/>
        <end position="139"/>
    </location>
</feature>
<dbReference type="Proteomes" id="UP000251960">
    <property type="component" value="Chromosome 10"/>
</dbReference>
<dbReference type="InterPro" id="IPR012674">
    <property type="entry name" value="Calycin"/>
</dbReference>
<feature type="region of interest" description="Disordered" evidence="1">
    <location>
        <begin position="15"/>
        <end position="54"/>
    </location>
</feature>
<proteinExistence type="predicted"/>
<dbReference type="InterPro" id="IPR006816">
    <property type="entry name" value="ELMO_dom"/>
</dbReference>
<feature type="compositionally biased region" description="Basic and acidic residues" evidence="1">
    <location>
        <begin position="107"/>
        <end position="117"/>
    </location>
</feature>
<dbReference type="ExpressionAtlas" id="A0A3L6G6K1">
    <property type="expression patterns" value="baseline and differential"/>
</dbReference>
<evidence type="ECO:0000313" key="4">
    <source>
        <dbReference type="Proteomes" id="UP000251960"/>
    </source>
</evidence>